<evidence type="ECO:0000256" key="3">
    <source>
        <dbReference type="ARBA" id="ARBA00022679"/>
    </source>
</evidence>
<keyword evidence="6 8" id="KW-0862">Zinc</keyword>
<evidence type="ECO:0000256" key="2">
    <source>
        <dbReference type="ARBA" id="ARBA00022602"/>
    </source>
</evidence>
<dbReference type="Pfam" id="PF00432">
    <property type="entry name" value="Prenyltrans"/>
    <property type="match status" value="1"/>
</dbReference>
<evidence type="ECO:0000256" key="1">
    <source>
        <dbReference type="ARBA" id="ARBA00010497"/>
    </source>
</evidence>
<feature type="domain" description="Prenyltransferase alpha-alpha toroid" evidence="9">
    <location>
        <begin position="20"/>
        <end position="315"/>
    </location>
</feature>
<evidence type="ECO:0000256" key="5">
    <source>
        <dbReference type="ARBA" id="ARBA00022737"/>
    </source>
</evidence>
<keyword evidence="5" id="KW-0677">Repeat</keyword>
<keyword evidence="11" id="KW-1185">Reference proteome</keyword>
<gene>
    <name evidence="10" type="ORF">PEVE_00026302</name>
</gene>
<evidence type="ECO:0000256" key="6">
    <source>
        <dbReference type="ARBA" id="ARBA00022833"/>
    </source>
</evidence>
<evidence type="ECO:0000256" key="7">
    <source>
        <dbReference type="ARBA" id="ARBA00047658"/>
    </source>
</evidence>
<evidence type="ECO:0000259" key="9">
    <source>
        <dbReference type="Pfam" id="PF00432"/>
    </source>
</evidence>
<dbReference type="InterPro" id="IPR045089">
    <property type="entry name" value="PGGT1B-like"/>
</dbReference>
<evidence type="ECO:0000313" key="10">
    <source>
        <dbReference type="EMBL" id="CAH3025520.1"/>
    </source>
</evidence>
<dbReference type="SUPFAM" id="SSF48239">
    <property type="entry name" value="Terpenoid cyclases/Protein prenyltransferases"/>
    <property type="match status" value="1"/>
</dbReference>
<dbReference type="Gene3D" id="1.50.10.20">
    <property type="match status" value="1"/>
</dbReference>
<evidence type="ECO:0000256" key="8">
    <source>
        <dbReference type="RuleBase" id="RU365076"/>
    </source>
</evidence>
<accession>A0ABN8MB09</accession>
<comment type="cofactor">
    <cofactor evidence="8">
        <name>Zn(2+)</name>
        <dbReference type="ChEBI" id="CHEBI:29105"/>
    </cofactor>
    <text evidence="8">Binds 1 zinc ion per subunit.</text>
</comment>
<evidence type="ECO:0000256" key="4">
    <source>
        <dbReference type="ARBA" id="ARBA00022723"/>
    </source>
</evidence>
<dbReference type="EMBL" id="CALNXI010000356">
    <property type="protein sequence ID" value="CAH3025520.1"/>
    <property type="molecule type" value="Genomic_DNA"/>
</dbReference>
<reference evidence="10 11" key="1">
    <citation type="submission" date="2022-05" db="EMBL/GenBank/DDBJ databases">
        <authorList>
            <consortium name="Genoscope - CEA"/>
            <person name="William W."/>
        </authorList>
    </citation>
    <scope>NUCLEOTIDE SEQUENCE [LARGE SCALE GENOMIC DNA]</scope>
</reference>
<proteinExistence type="inferred from homology"/>
<dbReference type="CDD" id="cd02894">
    <property type="entry name" value="GGTase-II"/>
    <property type="match status" value="1"/>
</dbReference>
<keyword evidence="4 8" id="KW-0479">Metal-binding</keyword>
<comment type="function">
    <text evidence="8">Catalyzes the transfer of a geranylgeranyl moiety from geranylgeranyl diphosphate to both cysteines of proteins with the C-terminal sequence -XXCC, -XCXC and -CCXX.</text>
</comment>
<sequence>MGSQVKDVKIPPNSPKDLLLGKHADFIAAYGKKKDDYEYCITEYLRMSGVYWGLTAMFLMNKQDMMEKDEILQFVQSCQHDNGGFGASQNHDSHLLYTLSAIQVMSLYDCIEKINVEKAVEYVSKLQQEDGSFVGDKWGEVDTRFSFCAIASLKLLGHLDAIDLQKAVDYILSCMNFDGGFGCRPGSESHSGQIYCCLGALAIADSLHHVNADMLGWWLCERQLPSGGLNGRPEKLPDVCYSWWVLASLKIIGKLHWIDKDKLRSYVLACQDEETGGFADRPGDMVDPFHTLFGLTGLALLGSSEIKPVNPVYCLPEETVERLRIQPELLE</sequence>
<keyword evidence="3 8" id="KW-0808">Transferase</keyword>
<evidence type="ECO:0000313" key="11">
    <source>
        <dbReference type="Proteomes" id="UP001159427"/>
    </source>
</evidence>
<dbReference type="EC" id="2.5.1.60" evidence="8"/>
<comment type="similarity">
    <text evidence="1 8">Belongs to the protein prenyltransferase subunit beta family.</text>
</comment>
<dbReference type="PANTHER" id="PTHR11774:SF11">
    <property type="entry name" value="GERANYLGERANYL TRANSFERASE TYPE-2 SUBUNIT BETA"/>
    <property type="match status" value="1"/>
</dbReference>
<dbReference type="InterPro" id="IPR001330">
    <property type="entry name" value="Prenyltrans"/>
</dbReference>
<protein>
    <recommendedName>
        <fullName evidence="8">Geranylgeranyl transferase type-2 subunit beta</fullName>
        <ecNumber evidence="8">2.5.1.60</ecNumber>
    </recommendedName>
</protein>
<organism evidence="10 11">
    <name type="scientific">Porites evermanni</name>
    <dbReference type="NCBI Taxonomy" id="104178"/>
    <lineage>
        <taxon>Eukaryota</taxon>
        <taxon>Metazoa</taxon>
        <taxon>Cnidaria</taxon>
        <taxon>Anthozoa</taxon>
        <taxon>Hexacorallia</taxon>
        <taxon>Scleractinia</taxon>
        <taxon>Fungiina</taxon>
        <taxon>Poritidae</taxon>
        <taxon>Porites</taxon>
    </lineage>
</organism>
<keyword evidence="2 8" id="KW-0637">Prenyltransferase</keyword>
<dbReference type="InterPro" id="IPR008930">
    <property type="entry name" value="Terpenoid_cyclase/PrenylTrfase"/>
</dbReference>
<comment type="catalytic activity">
    <reaction evidence="7 8">
        <text>geranylgeranyl diphosphate + L-cysteinyl-[protein] = S-geranylgeranyl-L-cysteinyl-[protein] + diphosphate</text>
        <dbReference type="Rhea" id="RHEA:21240"/>
        <dbReference type="Rhea" id="RHEA-COMP:10131"/>
        <dbReference type="Rhea" id="RHEA-COMP:11537"/>
        <dbReference type="ChEBI" id="CHEBI:29950"/>
        <dbReference type="ChEBI" id="CHEBI:33019"/>
        <dbReference type="ChEBI" id="CHEBI:57533"/>
        <dbReference type="ChEBI" id="CHEBI:86021"/>
        <dbReference type="EC" id="2.5.1.60"/>
    </reaction>
</comment>
<dbReference type="PANTHER" id="PTHR11774">
    <property type="entry name" value="GERANYLGERANYL TRANSFERASE TYPE BETA SUBUNIT"/>
    <property type="match status" value="1"/>
</dbReference>
<comment type="caution">
    <text evidence="10">The sequence shown here is derived from an EMBL/GenBank/DDBJ whole genome shotgun (WGS) entry which is preliminary data.</text>
</comment>
<dbReference type="InterPro" id="IPR026873">
    <property type="entry name" value="Ptb1"/>
</dbReference>
<dbReference type="Proteomes" id="UP001159427">
    <property type="component" value="Unassembled WGS sequence"/>
</dbReference>
<name>A0ABN8MB09_9CNID</name>